<dbReference type="GO" id="GO:0008170">
    <property type="term" value="F:N-methyltransferase activity"/>
    <property type="evidence" value="ECO:0007669"/>
    <property type="project" value="InterPro"/>
</dbReference>
<dbReference type="EMBL" id="LT907975">
    <property type="protein sequence ID" value="SOB60603.1"/>
    <property type="molecule type" value="Genomic_DNA"/>
</dbReference>
<dbReference type="OrthoDB" id="9800801at2"/>
<reference evidence="7" key="1">
    <citation type="submission" date="2017-09" db="EMBL/GenBank/DDBJ databases">
        <authorList>
            <person name="Regsiter A."/>
            <person name="William W."/>
        </authorList>
    </citation>
    <scope>NUCLEOTIDE SEQUENCE [LARGE SCALE GENOMIC DNA]</scope>
    <source>
        <strain evidence="7">500-1</strain>
    </source>
</reference>
<feature type="domain" description="DNA methylase N-4/N-6" evidence="5">
    <location>
        <begin position="103"/>
        <end position="203"/>
    </location>
</feature>
<dbReference type="PANTHER" id="PTHR13370">
    <property type="entry name" value="RNA METHYLASE-RELATED"/>
    <property type="match status" value="1"/>
</dbReference>
<proteinExistence type="inferred from homology"/>
<dbReference type="PROSITE" id="PS00092">
    <property type="entry name" value="N6_MTASE"/>
    <property type="match status" value="1"/>
</dbReference>
<dbReference type="RefSeq" id="WP_157917551.1">
    <property type="nucleotide sequence ID" value="NZ_LT907975.1"/>
</dbReference>
<comment type="similarity">
    <text evidence="1 4">Belongs to the N(4)/N(6)-methyltransferase family.</text>
</comment>
<keyword evidence="2 6" id="KW-0489">Methyltransferase</keyword>
<dbReference type="SUPFAM" id="SSF53335">
    <property type="entry name" value="S-adenosyl-L-methionine-dependent methyltransferases"/>
    <property type="match status" value="1"/>
</dbReference>
<dbReference type="GO" id="GO:0003677">
    <property type="term" value="F:DNA binding"/>
    <property type="evidence" value="ECO:0007669"/>
    <property type="project" value="InterPro"/>
</dbReference>
<dbReference type="GO" id="GO:0032259">
    <property type="term" value="P:methylation"/>
    <property type="evidence" value="ECO:0007669"/>
    <property type="project" value="UniProtKB-KW"/>
</dbReference>
<sequence length="217" mass="24565">MKPYFETKLGQLFHADCADVLRDMEDKFVDLVLTDPPYGIGGKWVGGSGQKSGWSKTHAEKEVRNDWDAAAPRQEVFEDIQRVSKGQIIWGGNYFALPASRCWLIWNKPERGFTLAEAELAWTSADNIVRVFDHNRHVPGREHPTQKPLELFAWCLGLSWAEKLPVVLDPFMGSGTTAVACEQLGRKWIGIERNEQYCELAAKRLSRPMQKSLFSAA</sequence>
<name>A0A2C8FDU8_9BACT</name>
<dbReference type="Proteomes" id="UP000219215">
    <property type="component" value="Chromosome DPRO"/>
</dbReference>
<dbReference type="Gene3D" id="3.40.50.150">
    <property type="entry name" value="Vaccinia Virus protein VP39"/>
    <property type="match status" value="1"/>
</dbReference>
<organism evidence="6 7">
    <name type="scientific">Pseudodesulfovibrio profundus</name>
    <dbReference type="NCBI Taxonomy" id="57320"/>
    <lineage>
        <taxon>Bacteria</taxon>
        <taxon>Pseudomonadati</taxon>
        <taxon>Thermodesulfobacteriota</taxon>
        <taxon>Desulfovibrionia</taxon>
        <taxon>Desulfovibrionales</taxon>
        <taxon>Desulfovibrionaceae</taxon>
    </lineage>
</organism>
<gene>
    <name evidence="6" type="primary">dpnA</name>
    <name evidence="6" type="ORF">DPRO_3687</name>
</gene>
<keyword evidence="7" id="KW-1185">Reference proteome</keyword>
<evidence type="ECO:0000256" key="2">
    <source>
        <dbReference type="ARBA" id="ARBA00022603"/>
    </source>
</evidence>
<evidence type="ECO:0000259" key="5">
    <source>
        <dbReference type="Pfam" id="PF01555"/>
    </source>
</evidence>
<dbReference type="AlphaFoldDB" id="A0A2C8FDU8"/>
<accession>A0A2C8FDU8</accession>
<dbReference type="InterPro" id="IPR002941">
    <property type="entry name" value="DNA_methylase_N4/N6"/>
</dbReference>
<dbReference type="EC" id="2.1.1.-" evidence="4"/>
<evidence type="ECO:0000256" key="1">
    <source>
        <dbReference type="ARBA" id="ARBA00006594"/>
    </source>
</evidence>
<dbReference type="Pfam" id="PF01555">
    <property type="entry name" value="N6_N4_Mtase"/>
    <property type="match status" value="1"/>
</dbReference>
<keyword evidence="3 6" id="KW-0808">Transferase</keyword>
<evidence type="ECO:0000256" key="4">
    <source>
        <dbReference type="RuleBase" id="RU362026"/>
    </source>
</evidence>
<evidence type="ECO:0000256" key="3">
    <source>
        <dbReference type="ARBA" id="ARBA00022679"/>
    </source>
</evidence>
<evidence type="ECO:0000313" key="6">
    <source>
        <dbReference type="EMBL" id="SOB60603.1"/>
    </source>
</evidence>
<dbReference type="PRINTS" id="PR00508">
    <property type="entry name" value="S21N4MTFRASE"/>
</dbReference>
<dbReference type="InterPro" id="IPR029063">
    <property type="entry name" value="SAM-dependent_MTases_sf"/>
</dbReference>
<dbReference type="GO" id="GO:0005737">
    <property type="term" value="C:cytoplasm"/>
    <property type="evidence" value="ECO:0007669"/>
    <property type="project" value="TreeGrafter"/>
</dbReference>
<dbReference type="PANTHER" id="PTHR13370:SF3">
    <property type="entry name" value="TRNA (GUANINE(10)-N2)-METHYLTRANSFERASE HOMOLOG"/>
    <property type="match status" value="1"/>
</dbReference>
<dbReference type="InterPro" id="IPR002052">
    <property type="entry name" value="DNA_methylase_N6_adenine_CS"/>
</dbReference>
<protein>
    <recommendedName>
        <fullName evidence="4">Methyltransferase</fullName>
        <ecNumber evidence="4">2.1.1.-</ecNumber>
    </recommendedName>
</protein>
<dbReference type="KEGG" id="pprf:DPRO_3687"/>
<dbReference type="REBASE" id="222432">
    <property type="entry name" value="M.Ppr5001ORF3687P"/>
</dbReference>
<dbReference type="InterPro" id="IPR001091">
    <property type="entry name" value="RM_Methyltransferase"/>
</dbReference>
<evidence type="ECO:0000313" key="7">
    <source>
        <dbReference type="Proteomes" id="UP000219215"/>
    </source>
</evidence>